<sequence length="108" mass="12497">MVSQTHVFNEHVDQNVQKRLLPNHNMSSDVFVDRTNVSHMSFNRSSSERTINVNNIEQSLDVCLPDNQRMCDEVATHIEDELPSQSHQVECVIVITTMLSFKCFIFMK</sequence>
<comment type="caution">
    <text evidence="1">The sequence shown here is derived from an EMBL/GenBank/DDBJ whole genome shotgun (WGS) entry which is preliminary data.</text>
</comment>
<dbReference type="AlphaFoldDB" id="A0AAV0G210"/>
<name>A0AAV0G210_9ASTE</name>
<evidence type="ECO:0000313" key="2">
    <source>
        <dbReference type="Proteomes" id="UP001152523"/>
    </source>
</evidence>
<keyword evidence="2" id="KW-1185">Reference proteome</keyword>
<organism evidence="1 2">
    <name type="scientific">Cuscuta epithymum</name>
    <dbReference type="NCBI Taxonomy" id="186058"/>
    <lineage>
        <taxon>Eukaryota</taxon>
        <taxon>Viridiplantae</taxon>
        <taxon>Streptophyta</taxon>
        <taxon>Embryophyta</taxon>
        <taxon>Tracheophyta</taxon>
        <taxon>Spermatophyta</taxon>
        <taxon>Magnoliopsida</taxon>
        <taxon>eudicotyledons</taxon>
        <taxon>Gunneridae</taxon>
        <taxon>Pentapetalae</taxon>
        <taxon>asterids</taxon>
        <taxon>lamiids</taxon>
        <taxon>Solanales</taxon>
        <taxon>Convolvulaceae</taxon>
        <taxon>Cuscuteae</taxon>
        <taxon>Cuscuta</taxon>
        <taxon>Cuscuta subgen. Cuscuta</taxon>
    </lineage>
</organism>
<accession>A0AAV0G210</accession>
<reference evidence="1" key="1">
    <citation type="submission" date="2022-07" db="EMBL/GenBank/DDBJ databases">
        <authorList>
            <person name="Macas J."/>
            <person name="Novak P."/>
            <person name="Neumann P."/>
        </authorList>
    </citation>
    <scope>NUCLEOTIDE SEQUENCE</scope>
</reference>
<dbReference type="EMBL" id="CAMAPF010001034">
    <property type="protein sequence ID" value="CAH9141871.1"/>
    <property type="molecule type" value="Genomic_DNA"/>
</dbReference>
<proteinExistence type="predicted"/>
<gene>
    <name evidence="1" type="ORF">CEPIT_LOCUS39467</name>
</gene>
<dbReference type="Proteomes" id="UP001152523">
    <property type="component" value="Unassembled WGS sequence"/>
</dbReference>
<evidence type="ECO:0000313" key="1">
    <source>
        <dbReference type="EMBL" id="CAH9141871.1"/>
    </source>
</evidence>
<protein>
    <submittedName>
        <fullName evidence="1">Uncharacterized protein</fullName>
    </submittedName>
</protein>